<dbReference type="InterPro" id="IPR050186">
    <property type="entry name" value="TPT_transporter"/>
</dbReference>
<evidence type="ECO:0000259" key="6">
    <source>
        <dbReference type="Pfam" id="PF03151"/>
    </source>
</evidence>
<evidence type="ECO:0000256" key="5">
    <source>
        <dbReference type="SAM" id="Phobius"/>
    </source>
</evidence>
<keyword evidence="2 5" id="KW-0812">Transmembrane</keyword>
<feature type="domain" description="Sugar phosphate transporter" evidence="6">
    <location>
        <begin position="59"/>
        <end position="275"/>
    </location>
</feature>
<dbReference type="Proteomes" id="UP001150062">
    <property type="component" value="Unassembled WGS sequence"/>
</dbReference>
<feature type="transmembrane region" description="Helical" evidence="5">
    <location>
        <begin position="170"/>
        <end position="188"/>
    </location>
</feature>
<dbReference type="InterPro" id="IPR037185">
    <property type="entry name" value="EmrE-like"/>
</dbReference>
<keyword evidence="3 5" id="KW-1133">Transmembrane helix</keyword>
<feature type="transmembrane region" description="Helical" evidence="5">
    <location>
        <begin position="57"/>
        <end position="77"/>
    </location>
</feature>
<evidence type="ECO:0000256" key="4">
    <source>
        <dbReference type="ARBA" id="ARBA00023136"/>
    </source>
</evidence>
<keyword evidence="8" id="KW-1185">Reference proteome</keyword>
<feature type="transmembrane region" description="Helical" evidence="5">
    <location>
        <begin position="137"/>
        <end position="158"/>
    </location>
</feature>
<gene>
    <name evidence="7" type="ORF">M0813_28952</name>
</gene>
<accession>A0ABQ8XUD4</accession>
<evidence type="ECO:0000256" key="2">
    <source>
        <dbReference type="ARBA" id="ARBA00022692"/>
    </source>
</evidence>
<evidence type="ECO:0000313" key="7">
    <source>
        <dbReference type="EMBL" id="KAJ6234974.1"/>
    </source>
</evidence>
<dbReference type="SUPFAM" id="SSF103481">
    <property type="entry name" value="Multidrug resistance efflux transporter EmrE"/>
    <property type="match status" value="2"/>
</dbReference>
<dbReference type="EMBL" id="JAOAOG010000266">
    <property type="protein sequence ID" value="KAJ6234974.1"/>
    <property type="molecule type" value="Genomic_DNA"/>
</dbReference>
<feature type="transmembrane region" description="Helical" evidence="5">
    <location>
        <begin position="200"/>
        <end position="220"/>
    </location>
</feature>
<feature type="transmembrane region" description="Helical" evidence="5">
    <location>
        <begin position="112"/>
        <end position="131"/>
    </location>
</feature>
<proteinExistence type="predicted"/>
<name>A0ABQ8XUD4_9EUKA</name>
<dbReference type="Pfam" id="PF03151">
    <property type="entry name" value="TPT"/>
    <property type="match status" value="1"/>
</dbReference>
<evidence type="ECO:0000256" key="1">
    <source>
        <dbReference type="ARBA" id="ARBA00004141"/>
    </source>
</evidence>
<organism evidence="7 8">
    <name type="scientific">Anaeramoeba flamelloides</name>
    <dbReference type="NCBI Taxonomy" id="1746091"/>
    <lineage>
        <taxon>Eukaryota</taxon>
        <taxon>Metamonada</taxon>
        <taxon>Anaeramoebidae</taxon>
        <taxon>Anaeramoeba</taxon>
    </lineage>
</organism>
<feature type="transmembrane region" description="Helical" evidence="5">
    <location>
        <begin position="83"/>
        <end position="100"/>
    </location>
</feature>
<keyword evidence="4 5" id="KW-0472">Membrane</keyword>
<feature type="transmembrane region" description="Helical" evidence="5">
    <location>
        <begin position="259"/>
        <end position="279"/>
    </location>
</feature>
<feature type="transmembrane region" description="Helical" evidence="5">
    <location>
        <begin position="232"/>
        <end position="253"/>
    </location>
</feature>
<protein>
    <submittedName>
        <fullName evidence="7">Solute carrier family 35 member e4</fullName>
    </submittedName>
</protein>
<evidence type="ECO:0000256" key="3">
    <source>
        <dbReference type="ARBA" id="ARBA00022989"/>
    </source>
</evidence>
<dbReference type="InterPro" id="IPR004853">
    <property type="entry name" value="Sugar_P_trans_dom"/>
</dbReference>
<sequence length="285" mass="31865">MIFATLFSMIYFFIENKKKNKSNKKADDQEYLKQKKNDDYQGKSRKKQNSETKNKKLHFFLMSFLFSANIYLGNLSIQYCSVSLIQIIRSMIPGITAILTRVMLNKRYSARLYVSVVIVIIGVAIATYGEINGSKFGIFITFLACFVSSLKSIMCSVFLKGENKSSPIQLLSTMAPQASVIMFLGILTSKESFKEALSALDFNICVFIIVSAMIAFFLNFANFNANKETSALTINIAGNIKHLCTIIISVVLFKNPFSKLNVVGAILATAGTIWYTSILNSKKKI</sequence>
<comment type="subcellular location">
    <subcellularLocation>
        <location evidence="1">Membrane</location>
        <topology evidence="1">Multi-pass membrane protein</topology>
    </subcellularLocation>
</comment>
<reference evidence="7" key="1">
    <citation type="submission" date="2022-08" db="EMBL/GenBank/DDBJ databases">
        <title>Novel sulfate-reducing endosymbionts in the free-living metamonad Anaeramoeba.</title>
        <authorList>
            <person name="Jerlstrom-Hultqvist J."/>
            <person name="Cepicka I."/>
            <person name="Gallot-Lavallee L."/>
            <person name="Salas-Leiva D."/>
            <person name="Curtis B.A."/>
            <person name="Zahonova K."/>
            <person name="Pipaliya S."/>
            <person name="Dacks J."/>
            <person name="Roger A.J."/>
        </authorList>
    </citation>
    <scope>NUCLEOTIDE SEQUENCE</scope>
    <source>
        <strain evidence="7">Schooner1</strain>
    </source>
</reference>
<evidence type="ECO:0000313" key="8">
    <source>
        <dbReference type="Proteomes" id="UP001150062"/>
    </source>
</evidence>
<dbReference type="PANTHER" id="PTHR11132">
    <property type="entry name" value="SOLUTE CARRIER FAMILY 35"/>
    <property type="match status" value="1"/>
</dbReference>
<comment type="caution">
    <text evidence="7">The sequence shown here is derived from an EMBL/GenBank/DDBJ whole genome shotgun (WGS) entry which is preliminary data.</text>
</comment>